<protein>
    <recommendedName>
        <fullName evidence="5">EF-hand domain-containing protein</fullName>
    </recommendedName>
</protein>
<name>A0A2A4GAM3_9FLAO</name>
<proteinExistence type="predicted"/>
<evidence type="ECO:0008006" key="5">
    <source>
        <dbReference type="Google" id="ProtNLM"/>
    </source>
</evidence>
<evidence type="ECO:0000256" key="2">
    <source>
        <dbReference type="SAM" id="SignalP"/>
    </source>
</evidence>
<gene>
    <name evidence="3" type="ORF">B7P33_07705</name>
</gene>
<feature type="region of interest" description="Disordered" evidence="1">
    <location>
        <begin position="205"/>
        <end position="313"/>
    </location>
</feature>
<accession>A0A2A4GAM3</accession>
<feature type="chain" id="PRO_5012359114" description="EF-hand domain-containing protein" evidence="2">
    <location>
        <begin position="23"/>
        <end position="313"/>
    </location>
</feature>
<comment type="caution">
    <text evidence="3">The sequence shown here is derived from an EMBL/GenBank/DDBJ whole genome shotgun (WGS) entry which is preliminary data.</text>
</comment>
<dbReference type="EMBL" id="NBWU01000002">
    <property type="protein sequence ID" value="PCE65028.1"/>
    <property type="molecule type" value="Genomic_DNA"/>
</dbReference>
<sequence length="313" mass="35451">MKTTKLFLFLSLLVLGHGLLFAQDVTTVEAIDENIGENLDLEAVASVFTDSEDLEDFEKRLNDPKTQISNLDLNGDGEVDYLRVLESSKDNTHVVTIQAVIGKNQFQDVATIDVEKDDKGETTVQVVGDVHMYGPGYIVHPIYVRPPVIIIWFWGPVYRPWRSPYYWGYYPPYYRPWRPHPRNVYRTQVNVHVHKDITFNRTSVRQSKTAVEIQRKDSKKDYSRNPSQYKKSSDKAATAKSKAGDTKSTGKKVDDNWKTASEKAGKDSKVKDNKVSVPSNKTPKSKPSSKPANKPATKPKSKPKAKPKKGRKN</sequence>
<keyword evidence="4" id="KW-1185">Reference proteome</keyword>
<organism evidence="3 4">
    <name type="scientific">Sediminicola luteus</name>
    <dbReference type="NCBI Taxonomy" id="319238"/>
    <lineage>
        <taxon>Bacteria</taxon>
        <taxon>Pseudomonadati</taxon>
        <taxon>Bacteroidota</taxon>
        <taxon>Flavobacteriia</taxon>
        <taxon>Flavobacteriales</taxon>
        <taxon>Flavobacteriaceae</taxon>
        <taxon>Sediminicola</taxon>
    </lineage>
</organism>
<dbReference type="AlphaFoldDB" id="A0A2A4GAM3"/>
<keyword evidence="2" id="KW-0732">Signal</keyword>
<dbReference type="Proteomes" id="UP000219559">
    <property type="component" value="Unassembled WGS sequence"/>
</dbReference>
<feature type="compositionally biased region" description="Low complexity" evidence="1">
    <location>
        <begin position="275"/>
        <end position="296"/>
    </location>
</feature>
<dbReference type="RefSeq" id="WP_097440307.1">
    <property type="nucleotide sequence ID" value="NZ_KZ300476.1"/>
</dbReference>
<evidence type="ECO:0000313" key="3">
    <source>
        <dbReference type="EMBL" id="PCE65028.1"/>
    </source>
</evidence>
<feature type="compositionally biased region" description="Basic and acidic residues" evidence="1">
    <location>
        <begin position="213"/>
        <end position="223"/>
    </location>
</feature>
<feature type="compositionally biased region" description="Basic and acidic residues" evidence="1">
    <location>
        <begin position="251"/>
        <end position="274"/>
    </location>
</feature>
<reference evidence="3 4" key="1">
    <citation type="submission" date="2017-04" db="EMBL/GenBank/DDBJ databases">
        <title>A new member of the family Flavobacteriaceae isolated from ascidians.</title>
        <authorList>
            <person name="Chen L."/>
        </authorList>
    </citation>
    <scope>NUCLEOTIDE SEQUENCE [LARGE SCALE GENOMIC DNA]</scope>
    <source>
        <strain evidence="3 4">HQA918</strain>
    </source>
</reference>
<dbReference type="OrthoDB" id="939585at2"/>
<evidence type="ECO:0000256" key="1">
    <source>
        <dbReference type="SAM" id="MobiDB-lite"/>
    </source>
</evidence>
<evidence type="ECO:0000313" key="4">
    <source>
        <dbReference type="Proteomes" id="UP000219559"/>
    </source>
</evidence>
<feature type="compositionally biased region" description="Basic residues" evidence="1">
    <location>
        <begin position="297"/>
        <end position="313"/>
    </location>
</feature>
<feature type="signal peptide" evidence="2">
    <location>
        <begin position="1"/>
        <end position="22"/>
    </location>
</feature>